<feature type="transmembrane region" description="Helical" evidence="1">
    <location>
        <begin position="99"/>
        <end position="121"/>
    </location>
</feature>
<dbReference type="Pfam" id="PF08044">
    <property type="entry name" value="DUF1707"/>
    <property type="match status" value="1"/>
</dbReference>
<evidence type="ECO:0000259" key="2">
    <source>
        <dbReference type="Pfam" id="PF08044"/>
    </source>
</evidence>
<gene>
    <name evidence="3" type="ORF">GT755_19165</name>
</gene>
<keyword evidence="1" id="KW-0472">Membrane</keyword>
<evidence type="ECO:0000256" key="1">
    <source>
        <dbReference type="SAM" id="Phobius"/>
    </source>
</evidence>
<reference evidence="3 4" key="1">
    <citation type="submission" date="2020-01" db="EMBL/GenBank/DDBJ databases">
        <title>Herbidospora sp. NEAU-GS84 nov., a novel actinomycete isolated from soil.</title>
        <authorList>
            <person name="Han L."/>
        </authorList>
    </citation>
    <scope>NUCLEOTIDE SEQUENCE [LARGE SCALE GENOMIC DNA]</scope>
    <source>
        <strain evidence="3 4">NEAU-GS84</strain>
    </source>
</reference>
<protein>
    <submittedName>
        <fullName evidence="3">DUF1707 domain-containing protein</fullName>
    </submittedName>
</protein>
<dbReference type="Gene3D" id="2.60.40.2880">
    <property type="entry name" value="MmpS1-5, C-terminal soluble domain"/>
    <property type="match status" value="1"/>
</dbReference>
<dbReference type="InterPro" id="IPR038468">
    <property type="entry name" value="MmpS_C"/>
</dbReference>
<evidence type="ECO:0000313" key="4">
    <source>
        <dbReference type="Proteomes" id="UP000479526"/>
    </source>
</evidence>
<keyword evidence="1" id="KW-1133">Transmembrane helix</keyword>
<feature type="transmembrane region" description="Helical" evidence="1">
    <location>
        <begin position="141"/>
        <end position="161"/>
    </location>
</feature>
<accession>A0A7C9J3N6</accession>
<comment type="caution">
    <text evidence="3">The sequence shown here is derived from an EMBL/GenBank/DDBJ whole genome shotgun (WGS) entry which is preliminary data.</text>
</comment>
<organism evidence="3 4">
    <name type="scientific">Herbidospora solisilvae</name>
    <dbReference type="NCBI Taxonomy" id="2696284"/>
    <lineage>
        <taxon>Bacteria</taxon>
        <taxon>Bacillati</taxon>
        <taxon>Actinomycetota</taxon>
        <taxon>Actinomycetes</taxon>
        <taxon>Streptosporangiales</taxon>
        <taxon>Streptosporangiaceae</taxon>
        <taxon>Herbidospora</taxon>
    </lineage>
</organism>
<keyword evidence="1" id="KW-0812">Transmembrane</keyword>
<dbReference type="InterPro" id="IPR012551">
    <property type="entry name" value="DUF1707_SHOCT-like"/>
</dbReference>
<dbReference type="Proteomes" id="UP000479526">
    <property type="component" value="Unassembled WGS sequence"/>
</dbReference>
<dbReference type="EMBL" id="WXEW01000005">
    <property type="protein sequence ID" value="NAS23806.1"/>
    <property type="molecule type" value="Genomic_DNA"/>
</dbReference>
<keyword evidence="4" id="KW-1185">Reference proteome</keyword>
<feature type="domain" description="DUF1707" evidence="2">
    <location>
        <begin position="1"/>
        <end position="53"/>
    </location>
</feature>
<sequence>MRVSDAERDRACAVLREHYAVGRLDDQELSTRLAAAQTAVTWGDLNELIRDLPPIPGMPLMPSAHSYTPPPPPPQVTYAPPVHYPPQQVRDVGRAYRTAAWVSFALGFASFGLMWIPALVFAVLGSRARERGREDRNTGKIIAVVTGAALLFTLVALPAAFDDDDDGDDWSSESIEAPPPVEFDDESDVHEVVMKVVADRPDATAADLLMNAEGSEVASGKGVVLPFVKELDLAGLDDLNVEAEAVDGVRLTCQITVDGVVVAEGRPDSGDGGCTAAYSG</sequence>
<evidence type="ECO:0000313" key="3">
    <source>
        <dbReference type="EMBL" id="NAS23806.1"/>
    </source>
</evidence>
<dbReference type="AlphaFoldDB" id="A0A7C9J3N6"/>
<proteinExistence type="predicted"/>
<name>A0A7C9J3N6_9ACTN</name>